<dbReference type="EMBL" id="KV417330">
    <property type="protein sequence ID" value="KZO91023.1"/>
    <property type="molecule type" value="Genomic_DNA"/>
</dbReference>
<dbReference type="GO" id="GO:0005737">
    <property type="term" value="C:cytoplasm"/>
    <property type="evidence" value="ECO:0007669"/>
    <property type="project" value="TreeGrafter"/>
</dbReference>
<keyword evidence="9" id="KW-1185">Reference proteome</keyword>
<dbReference type="InterPro" id="IPR001179">
    <property type="entry name" value="PPIase_FKBP_dom"/>
</dbReference>
<dbReference type="Gene3D" id="3.10.50.40">
    <property type="match status" value="1"/>
</dbReference>
<gene>
    <name evidence="8" type="ORF">CALVIDRAFT_506230</name>
</gene>
<dbReference type="InterPro" id="IPR046357">
    <property type="entry name" value="PPIase_dom_sf"/>
</dbReference>
<evidence type="ECO:0000256" key="2">
    <source>
        <dbReference type="ARBA" id="ARBA00013194"/>
    </source>
</evidence>
<dbReference type="EC" id="5.2.1.8" evidence="2 6"/>
<evidence type="ECO:0000313" key="9">
    <source>
        <dbReference type="Proteomes" id="UP000076738"/>
    </source>
</evidence>
<organism evidence="8 9">
    <name type="scientific">Calocera viscosa (strain TUFC12733)</name>
    <dbReference type="NCBI Taxonomy" id="1330018"/>
    <lineage>
        <taxon>Eukaryota</taxon>
        <taxon>Fungi</taxon>
        <taxon>Dikarya</taxon>
        <taxon>Basidiomycota</taxon>
        <taxon>Agaricomycotina</taxon>
        <taxon>Dacrymycetes</taxon>
        <taxon>Dacrymycetales</taxon>
        <taxon>Dacrymycetaceae</taxon>
        <taxon>Calocera</taxon>
    </lineage>
</organism>
<keyword evidence="3 6" id="KW-0697">Rotamase</keyword>
<dbReference type="GO" id="GO:0003755">
    <property type="term" value="F:peptidyl-prolyl cis-trans isomerase activity"/>
    <property type="evidence" value="ECO:0007669"/>
    <property type="project" value="UniProtKB-KW"/>
</dbReference>
<comment type="catalytic activity">
    <reaction evidence="1 6">
        <text>[protein]-peptidylproline (omega=180) = [protein]-peptidylproline (omega=0)</text>
        <dbReference type="Rhea" id="RHEA:16237"/>
        <dbReference type="Rhea" id="RHEA-COMP:10747"/>
        <dbReference type="Rhea" id="RHEA-COMP:10748"/>
        <dbReference type="ChEBI" id="CHEBI:83833"/>
        <dbReference type="ChEBI" id="CHEBI:83834"/>
        <dbReference type="EC" id="5.2.1.8"/>
    </reaction>
</comment>
<proteinExistence type="inferred from homology"/>
<evidence type="ECO:0000256" key="4">
    <source>
        <dbReference type="ARBA" id="ARBA00023235"/>
    </source>
</evidence>
<reference evidence="8 9" key="1">
    <citation type="journal article" date="2016" name="Mol. Biol. Evol.">
        <title>Comparative Genomics of Early-Diverging Mushroom-Forming Fungi Provides Insights into the Origins of Lignocellulose Decay Capabilities.</title>
        <authorList>
            <person name="Nagy L.G."/>
            <person name="Riley R."/>
            <person name="Tritt A."/>
            <person name="Adam C."/>
            <person name="Daum C."/>
            <person name="Floudas D."/>
            <person name="Sun H."/>
            <person name="Yadav J.S."/>
            <person name="Pangilinan J."/>
            <person name="Larsson K.H."/>
            <person name="Matsuura K."/>
            <person name="Barry K."/>
            <person name="Labutti K."/>
            <person name="Kuo R."/>
            <person name="Ohm R.A."/>
            <person name="Bhattacharya S.S."/>
            <person name="Shirouzu T."/>
            <person name="Yoshinaga Y."/>
            <person name="Martin F.M."/>
            <person name="Grigoriev I.V."/>
            <person name="Hibbett D.S."/>
        </authorList>
    </citation>
    <scope>NUCLEOTIDE SEQUENCE [LARGE SCALE GENOMIC DNA]</scope>
    <source>
        <strain evidence="8 9">TUFC12733</strain>
    </source>
</reference>
<name>A0A167GXW7_CALVF</name>
<comment type="similarity">
    <text evidence="5">Belongs to the FKBP-type PPIase family. FKBP1 subfamily.</text>
</comment>
<dbReference type="OrthoDB" id="1902587at2759"/>
<dbReference type="InterPro" id="IPR050689">
    <property type="entry name" value="FKBP-type_PPIase"/>
</dbReference>
<dbReference type="PANTHER" id="PTHR10516">
    <property type="entry name" value="PEPTIDYL-PROLYL CIS-TRANS ISOMERASE"/>
    <property type="match status" value="1"/>
</dbReference>
<dbReference type="SUPFAM" id="SSF54534">
    <property type="entry name" value="FKBP-like"/>
    <property type="match status" value="1"/>
</dbReference>
<protein>
    <recommendedName>
        <fullName evidence="2 6">peptidylprolyl isomerase</fullName>
        <ecNumber evidence="2 6">5.2.1.8</ecNumber>
    </recommendedName>
</protein>
<sequence length="110" mass="11890">MPLDIVTLTPGDGQTFPVVGSRVTFHYVGTYPNGVQFDSSRDRHLALTDWVGVGKFLKGIDEGLLRMSVGEKARLTMTPDLAFGARGNMPAVLPNATVVFEIELLGVERG</sequence>
<keyword evidence="4 6" id="KW-0413">Isomerase</keyword>
<dbReference type="Proteomes" id="UP000076738">
    <property type="component" value="Unassembled WGS sequence"/>
</dbReference>
<dbReference type="AlphaFoldDB" id="A0A167GXW7"/>
<accession>A0A167GXW7</accession>
<evidence type="ECO:0000259" key="7">
    <source>
        <dbReference type="PROSITE" id="PS50059"/>
    </source>
</evidence>
<dbReference type="PANTHER" id="PTHR10516:SF443">
    <property type="entry name" value="FK506-BINDING PROTEIN 59-RELATED"/>
    <property type="match status" value="1"/>
</dbReference>
<evidence type="ECO:0000256" key="5">
    <source>
        <dbReference type="ARBA" id="ARBA00038106"/>
    </source>
</evidence>
<dbReference type="STRING" id="1330018.A0A167GXW7"/>
<dbReference type="PROSITE" id="PS50059">
    <property type="entry name" value="FKBP_PPIASE"/>
    <property type="match status" value="1"/>
</dbReference>
<feature type="domain" description="PPIase FKBP-type" evidence="7">
    <location>
        <begin position="20"/>
        <end position="108"/>
    </location>
</feature>
<evidence type="ECO:0000256" key="3">
    <source>
        <dbReference type="ARBA" id="ARBA00023110"/>
    </source>
</evidence>
<evidence type="ECO:0000256" key="6">
    <source>
        <dbReference type="PROSITE-ProRule" id="PRU00277"/>
    </source>
</evidence>
<dbReference type="Pfam" id="PF00254">
    <property type="entry name" value="FKBP_C"/>
    <property type="match status" value="1"/>
</dbReference>
<evidence type="ECO:0000256" key="1">
    <source>
        <dbReference type="ARBA" id="ARBA00000971"/>
    </source>
</evidence>
<evidence type="ECO:0000313" key="8">
    <source>
        <dbReference type="EMBL" id="KZO91023.1"/>
    </source>
</evidence>